<name>A0A846QUN2_9FLAO</name>
<dbReference type="SUPFAM" id="SSF54427">
    <property type="entry name" value="NTF2-like"/>
    <property type="match status" value="1"/>
</dbReference>
<proteinExistence type="predicted"/>
<dbReference type="RefSeq" id="WP_167963810.1">
    <property type="nucleotide sequence ID" value="NZ_JAATJJ010000001.1"/>
</dbReference>
<evidence type="ECO:0000313" key="2">
    <source>
        <dbReference type="EMBL" id="NJB71738.1"/>
    </source>
</evidence>
<protein>
    <submittedName>
        <fullName evidence="2">Putative SnoaL-like aldol condensation-catalyzing enzyme</fullName>
    </submittedName>
</protein>
<organism evidence="2 3">
    <name type="scientific">Saonia flava</name>
    <dbReference type="NCBI Taxonomy" id="523696"/>
    <lineage>
        <taxon>Bacteria</taxon>
        <taxon>Pseudomonadati</taxon>
        <taxon>Bacteroidota</taxon>
        <taxon>Flavobacteriia</taxon>
        <taxon>Flavobacteriales</taxon>
        <taxon>Flavobacteriaceae</taxon>
        <taxon>Saonia</taxon>
    </lineage>
</organism>
<feature type="domain" description="SnoaL-like" evidence="1">
    <location>
        <begin position="21"/>
        <end position="101"/>
    </location>
</feature>
<gene>
    <name evidence="2" type="ORF">GGR42_002200</name>
</gene>
<dbReference type="EMBL" id="JAATJJ010000001">
    <property type="protein sequence ID" value="NJB71738.1"/>
    <property type="molecule type" value="Genomic_DNA"/>
</dbReference>
<evidence type="ECO:0000259" key="1">
    <source>
        <dbReference type="Pfam" id="PF12680"/>
    </source>
</evidence>
<dbReference type="Pfam" id="PF12680">
    <property type="entry name" value="SnoaL_2"/>
    <property type="match status" value="1"/>
</dbReference>
<sequence length="120" mass="13596">MTKKEIAILFLKLVGGGEVKQAFTKFVASDFIHHNQYFKGNGEALAKAMEEAHYTSPNKSIDIKYSYTDGDTVITHSHVIKHDMEIAVVHIFKFQNEKIIELWDLGQIIEKGSPNENGLF</sequence>
<dbReference type="AlphaFoldDB" id="A0A846QUN2"/>
<dbReference type="InterPro" id="IPR037401">
    <property type="entry name" value="SnoaL-like"/>
</dbReference>
<dbReference type="Gene3D" id="3.10.450.50">
    <property type="match status" value="1"/>
</dbReference>
<comment type="caution">
    <text evidence="2">The sequence shown here is derived from an EMBL/GenBank/DDBJ whole genome shotgun (WGS) entry which is preliminary data.</text>
</comment>
<dbReference type="InterPro" id="IPR032710">
    <property type="entry name" value="NTF2-like_dom_sf"/>
</dbReference>
<reference evidence="2 3" key="1">
    <citation type="submission" date="2020-03" db="EMBL/GenBank/DDBJ databases">
        <title>Genomic Encyclopedia of Type Strains, Phase IV (KMG-IV): sequencing the most valuable type-strain genomes for metagenomic binning, comparative biology and taxonomic classification.</title>
        <authorList>
            <person name="Goeker M."/>
        </authorList>
    </citation>
    <scope>NUCLEOTIDE SEQUENCE [LARGE SCALE GENOMIC DNA]</scope>
    <source>
        <strain evidence="2 3">DSM 29762</strain>
    </source>
</reference>
<evidence type="ECO:0000313" key="3">
    <source>
        <dbReference type="Proteomes" id="UP000590442"/>
    </source>
</evidence>
<accession>A0A846QUN2</accession>
<keyword evidence="3" id="KW-1185">Reference proteome</keyword>
<dbReference type="Proteomes" id="UP000590442">
    <property type="component" value="Unassembled WGS sequence"/>
</dbReference>